<dbReference type="PANTHER" id="PTHR11455">
    <property type="entry name" value="CRYPTOCHROME"/>
    <property type="match status" value="1"/>
</dbReference>
<keyword evidence="2" id="KW-0285">Flavoprotein</keyword>
<sequence>MTSLLWFRDDLRLTDHAALAAAAADPEGAVALYVLDEMSPETRPLGGAAKWWLHESLTALSSALAELGIPLVLRRGAAEQVVREVASARAIDRVLWNRRYGAERAIDARLKVRLRASGVTATSYRGGLLFEPWAVRTGSGGHYRVYSPFWRACLGAPAPAEPLAAPGALTPRATRLASELSVGLASDPLADWCLQPTSPNWAAGLATRWVPGEAAALAQLERFLATRARDYAANRDFPALDTGSELSPYMRWGEISPRTVWHAALGAAADHGVDVGVFLSELGWREFAWHTAFHAGAAEAARAADATDATDAAGGANTAGSTAPAVVLPGTALHERELNPQFDAFPWRATTEAELAAWQRGETGFGLVDAGMRELRATGFMHNRVRMVAASFLTKNLLANWRVGEAWFWDTLVDADAASNPFNWQWVAGCGADAAPYFRVFNPETQQQKFDPEGAYVERFAPHSVMLPQLVDLRETRVRALAAYDTVRNAPRVRAAHEPDR</sequence>
<protein>
    <submittedName>
        <fullName evidence="6">Cryptochrome/photolyase family protein</fullName>
        <ecNumber evidence="6">4.1.99.3</ecNumber>
    </submittedName>
</protein>
<keyword evidence="4" id="KW-0157">Chromophore</keyword>
<evidence type="ECO:0000256" key="3">
    <source>
        <dbReference type="ARBA" id="ARBA00022827"/>
    </source>
</evidence>
<comment type="cofactor">
    <cofactor evidence="1">
        <name>FAD</name>
        <dbReference type="ChEBI" id="CHEBI:57692"/>
    </cofactor>
</comment>
<dbReference type="Gene3D" id="3.40.50.620">
    <property type="entry name" value="HUPs"/>
    <property type="match status" value="1"/>
</dbReference>
<dbReference type="SUPFAM" id="SSF52425">
    <property type="entry name" value="Cryptochrome/photolyase, N-terminal domain"/>
    <property type="match status" value="1"/>
</dbReference>
<dbReference type="Proteomes" id="UP001597181">
    <property type="component" value="Unassembled WGS sequence"/>
</dbReference>
<dbReference type="Pfam" id="PF03441">
    <property type="entry name" value="FAD_binding_7"/>
    <property type="match status" value="1"/>
</dbReference>
<dbReference type="EMBL" id="JBHTLY010000001">
    <property type="protein sequence ID" value="MFD1200576.1"/>
    <property type="molecule type" value="Genomic_DNA"/>
</dbReference>
<evidence type="ECO:0000256" key="1">
    <source>
        <dbReference type="ARBA" id="ARBA00001974"/>
    </source>
</evidence>
<gene>
    <name evidence="6" type="ORF">ACFQ3U_01535</name>
</gene>
<dbReference type="SUPFAM" id="SSF48173">
    <property type="entry name" value="Cryptochrome/photolyase FAD-binding domain"/>
    <property type="match status" value="1"/>
</dbReference>
<dbReference type="InterPro" id="IPR036155">
    <property type="entry name" value="Crypto/Photolyase_N_sf"/>
</dbReference>
<dbReference type="InterPro" id="IPR006050">
    <property type="entry name" value="DNA_photolyase_N"/>
</dbReference>
<accession>A0ABW3TIM3</accession>
<dbReference type="PANTHER" id="PTHR11455:SF9">
    <property type="entry name" value="CRYPTOCHROME CIRCADIAN CLOCK 5 ISOFORM X1"/>
    <property type="match status" value="1"/>
</dbReference>
<proteinExistence type="predicted"/>
<reference evidence="7" key="1">
    <citation type="journal article" date="2019" name="Int. J. Syst. Evol. Microbiol.">
        <title>The Global Catalogue of Microorganisms (GCM) 10K type strain sequencing project: providing services to taxonomists for standard genome sequencing and annotation.</title>
        <authorList>
            <consortium name="The Broad Institute Genomics Platform"/>
            <consortium name="The Broad Institute Genome Sequencing Center for Infectious Disease"/>
            <person name="Wu L."/>
            <person name="Ma J."/>
        </authorList>
    </citation>
    <scope>NUCLEOTIDE SEQUENCE [LARGE SCALE GENOMIC DNA]</scope>
    <source>
        <strain evidence="7">CCUG 50213</strain>
    </source>
</reference>
<keyword evidence="3" id="KW-0274">FAD</keyword>
<keyword evidence="6" id="KW-0456">Lyase</keyword>
<dbReference type="PROSITE" id="PS51645">
    <property type="entry name" value="PHR_CRY_ALPHA_BETA"/>
    <property type="match status" value="1"/>
</dbReference>
<dbReference type="Gene3D" id="1.25.40.80">
    <property type="match status" value="1"/>
</dbReference>
<feature type="domain" description="Photolyase/cryptochrome alpha/beta" evidence="5">
    <location>
        <begin position="1"/>
        <end position="129"/>
    </location>
</feature>
<dbReference type="InterPro" id="IPR036134">
    <property type="entry name" value="Crypto/Photolyase_FAD-like_sf"/>
</dbReference>
<dbReference type="GO" id="GO:0003904">
    <property type="term" value="F:deoxyribodipyrimidine photo-lyase activity"/>
    <property type="evidence" value="ECO:0007669"/>
    <property type="project" value="UniProtKB-EC"/>
</dbReference>
<dbReference type="Gene3D" id="1.10.579.10">
    <property type="entry name" value="DNA Cyclobutane Dipyrimidine Photolyase, subunit A, domain 3"/>
    <property type="match status" value="1"/>
</dbReference>
<dbReference type="InterPro" id="IPR002081">
    <property type="entry name" value="Cryptochrome/DNA_photolyase_1"/>
</dbReference>
<dbReference type="Pfam" id="PF00875">
    <property type="entry name" value="DNA_photolyase"/>
    <property type="match status" value="1"/>
</dbReference>
<name>A0ABW3TIM3_9MICO</name>
<evidence type="ECO:0000313" key="6">
    <source>
        <dbReference type="EMBL" id="MFD1200576.1"/>
    </source>
</evidence>
<dbReference type="RefSeq" id="WP_343958900.1">
    <property type="nucleotide sequence ID" value="NZ_BAAAKZ010000003.1"/>
</dbReference>
<evidence type="ECO:0000256" key="4">
    <source>
        <dbReference type="ARBA" id="ARBA00022991"/>
    </source>
</evidence>
<dbReference type="InterPro" id="IPR005101">
    <property type="entry name" value="Cryptochr/Photolyase_FAD-bd"/>
</dbReference>
<keyword evidence="7" id="KW-1185">Reference proteome</keyword>
<organism evidence="6 7">
    <name type="scientific">Leucobacter albus</name>
    <dbReference type="NCBI Taxonomy" id="272210"/>
    <lineage>
        <taxon>Bacteria</taxon>
        <taxon>Bacillati</taxon>
        <taxon>Actinomycetota</taxon>
        <taxon>Actinomycetes</taxon>
        <taxon>Micrococcales</taxon>
        <taxon>Microbacteriaceae</taxon>
        <taxon>Leucobacter</taxon>
    </lineage>
</organism>
<evidence type="ECO:0000259" key="5">
    <source>
        <dbReference type="PROSITE" id="PS51645"/>
    </source>
</evidence>
<dbReference type="InterPro" id="IPR018394">
    <property type="entry name" value="DNA_photolyase_1_CS_C"/>
</dbReference>
<comment type="caution">
    <text evidence="6">The sequence shown here is derived from an EMBL/GenBank/DDBJ whole genome shotgun (WGS) entry which is preliminary data.</text>
</comment>
<dbReference type="InterPro" id="IPR014729">
    <property type="entry name" value="Rossmann-like_a/b/a_fold"/>
</dbReference>
<dbReference type="PROSITE" id="PS00691">
    <property type="entry name" value="DNA_PHOTOLYASES_1_2"/>
    <property type="match status" value="1"/>
</dbReference>
<evidence type="ECO:0000313" key="7">
    <source>
        <dbReference type="Proteomes" id="UP001597181"/>
    </source>
</evidence>
<dbReference type="EC" id="4.1.99.3" evidence="6"/>
<evidence type="ECO:0000256" key="2">
    <source>
        <dbReference type="ARBA" id="ARBA00022630"/>
    </source>
</evidence>